<comment type="caution">
    <text evidence="1">The sequence shown here is derived from an EMBL/GenBank/DDBJ whole genome shotgun (WGS) entry which is preliminary data.</text>
</comment>
<accession>A0A9P7F6L0</accession>
<evidence type="ECO:0000313" key="2">
    <source>
        <dbReference type="Proteomes" id="UP000823399"/>
    </source>
</evidence>
<dbReference type="OrthoDB" id="2658650at2759"/>
<dbReference type="SUPFAM" id="SSF50104">
    <property type="entry name" value="Translation proteins SH3-like domain"/>
    <property type="match status" value="1"/>
</dbReference>
<organism evidence="1 2">
    <name type="scientific">Suillus discolor</name>
    <dbReference type="NCBI Taxonomy" id="1912936"/>
    <lineage>
        <taxon>Eukaryota</taxon>
        <taxon>Fungi</taxon>
        <taxon>Dikarya</taxon>
        <taxon>Basidiomycota</taxon>
        <taxon>Agaricomycotina</taxon>
        <taxon>Agaricomycetes</taxon>
        <taxon>Agaricomycetidae</taxon>
        <taxon>Boletales</taxon>
        <taxon>Suillineae</taxon>
        <taxon>Suillaceae</taxon>
        <taxon>Suillus</taxon>
    </lineage>
</organism>
<dbReference type="Proteomes" id="UP000823399">
    <property type="component" value="Unassembled WGS sequence"/>
</dbReference>
<dbReference type="RefSeq" id="XP_041292396.1">
    <property type="nucleotide sequence ID" value="XM_041441568.1"/>
</dbReference>
<evidence type="ECO:0008006" key="3">
    <source>
        <dbReference type="Google" id="ProtNLM"/>
    </source>
</evidence>
<reference evidence="1" key="1">
    <citation type="journal article" date="2020" name="New Phytol.">
        <title>Comparative genomics reveals dynamic genome evolution in host specialist ectomycorrhizal fungi.</title>
        <authorList>
            <person name="Lofgren L.A."/>
            <person name="Nguyen N.H."/>
            <person name="Vilgalys R."/>
            <person name="Ruytinx J."/>
            <person name="Liao H.L."/>
            <person name="Branco S."/>
            <person name="Kuo A."/>
            <person name="LaButti K."/>
            <person name="Lipzen A."/>
            <person name="Andreopoulos W."/>
            <person name="Pangilinan J."/>
            <person name="Riley R."/>
            <person name="Hundley H."/>
            <person name="Na H."/>
            <person name="Barry K."/>
            <person name="Grigoriev I.V."/>
            <person name="Stajich J.E."/>
            <person name="Kennedy P.G."/>
        </authorList>
    </citation>
    <scope>NUCLEOTIDE SEQUENCE</scope>
    <source>
        <strain evidence="1">FC423</strain>
    </source>
</reference>
<sequence>MQQLFKPPPDVESIQMGDYIEVLIGEHIGKCGIVRWLPKGADSLWFQDGTLNIPVPISFIWWSHLPHLQTLQYTKDRGYDVKPGDVVRVVRGPEYLTKGVVQSIDFPKARLTLLSDIDHSLVDVHMQRQL</sequence>
<dbReference type="EMBL" id="JABBWM010000030">
    <property type="protein sequence ID" value="KAG2107665.1"/>
    <property type="molecule type" value="Genomic_DNA"/>
</dbReference>
<proteinExistence type="predicted"/>
<dbReference type="GeneID" id="64703827"/>
<dbReference type="InterPro" id="IPR008991">
    <property type="entry name" value="Translation_prot_SH3-like_sf"/>
</dbReference>
<dbReference type="AlphaFoldDB" id="A0A9P7F6L0"/>
<name>A0A9P7F6L0_9AGAM</name>
<gene>
    <name evidence="1" type="ORF">F5147DRAFT_774112</name>
</gene>
<keyword evidence="2" id="KW-1185">Reference proteome</keyword>
<protein>
    <recommendedName>
        <fullName evidence="3">KOW domain-containing protein</fullName>
    </recommendedName>
</protein>
<evidence type="ECO:0000313" key="1">
    <source>
        <dbReference type="EMBL" id="KAG2107665.1"/>
    </source>
</evidence>